<gene>
    <name evidence="3" type="ORF">DDE23_17660</name>
</gene>
<evidence type="ECO:0000313" key="4">
    <source>
        <dbReference type="Proteomes" id="UP000244810"/>
    </source>
</evidence>
<evidence type="ECO:0000313" key="3">
    <source>
        <dbReference type="EMBL" id="PVE46023.1"/>
    </source>
</evidence>
<dbReference type="Pfam" id="PF00582">
    <property type="entry name" value="Usp"/>
    <property type="match status" value="2"/>
</dbReference>
<dbReference type="EMBL" id="QDDR01000010">
    <property type="protein sequence ID" value="PVE46023.1"/>
    <property type="molecule type" value="Genomic_DNA"/>
</dbReference>
<name>A0A2T7UMU1_9RHOB</name>
<protein>
    <recommendedName>
        <fullName evidence="2">UspA domain-containing protein</fullName>
    </recommendedName>
</protein>
<dbReference type="PANTHER" id="PTHR46268">
    <property type="entry name" value="STRESS RESPONSE PROTEIN NHAX"/>
    <property type="match status" value="1"/>
</dbReference>
<comment type="caution">
    <text evidence="3">The sequence shown here is derived from an EMBL/GenBank/DDBJ whole genome shotgun (WGS) entry which is preliminary data.</text>
</comment>
<dbReference type="InterPro" id="IPR006016">
    <property type="entry name" value="UspA"/>
</dbReference>
<feature type="domain" description="UspA" evidence="2">
    <location>
        <begin position="5"/>
        <end position="123"/>
    </location>
</feature>
<dbReference type="Proteomes" id="UP000244810">
    <property type="component" value="Unassembled WGS sequence"/>
</dbReference>
<dbReference type="SUPFAM" id="SSF52402">
    <property type="entry name" value="Adenine nucleotide alpha hydrolases-like"/>
    <property type="match status" value="2"/>
</dbReference>
<evidence type="ECO:0000259" key="2">
    <source>
        <dbReference type="Pfam" id="PF00582"/>
    </source>
</evidence>
<evidence type="ECO:0000256" key="1">
    <source>
        <dbReference type="ARBA" id="ARBA00008791"/>
    </source>
</evidence>
<dbReference type="CDD" id="cd00293">
    <property type="entry name" value="USP-like"/>
    <property type="match status" value="1"/>
</dbReference>
<dbReference type="OrthoDB" id="5564966at2"/>
<accession>A0A2T7UMU1</accession>
<organism evidence="3 4">
    <name type="scientific">Pararhodobacter aggregans</name>
    <dbReference type="NCBI Taxonomy" id="404875"/>
    <lineage>
        <taxon>Bacteria</taxon>
        <taxon>Pseudomonadati</taxon>
        <taxon>Pseudomonadota</taxon>
        <taxon>Alphaproteobacteria</taxon>
        <taxon>Rhodobacterales</taxon>
        <taxon>Paracoccaceae</taxon>
        <taxon>Pararhodobacter</taxon>
    </lineage>
</organism>
<dbReference type="AlphaFoldDB" id="A0A2T7UMU1"/>
<comment type="similarity">
    <text evidence="1">Belongs to the universal stress protein A family.</text>
</comment>
<dbReference type="PANTHER" id="PTHR46268:SF6">
    <property type="entry name" value="UNIVERSAL STRESS PROTEIN UP12"/>
    <property type="match status" value="1"/>
</dbReference>
<feature type="domain" description="UspA" evidence="2">
    <location>
        <begin position="132"/>
        <end position="257"/>
    </location>
</feature>
<keyword evidence="4" id="KW-1185">Reference proteome</keyword>
<reference evidence="3 4" key="1">
    <citation type="journal article" date="2011" name="Syst. Appl. Microbiol.">
        <title>Defluviimonas denitrificans gen. nov., sp. nov., and Pararhodobacter aggregans gen. nov., sp. nov., non-phototrophic Rhodobacteraceae from the biofilter of a marine aquaculture.</title>
        <authorList>
            <person name="Foesel B.U."/>
            <person name="Drake H.L."/>
            <person name="Schramm A."/>
        </authorList>
    </citation>
    <scope>NUCLEOTIDE SEQUENCE [LARGE SCALE GENOMIC DNA]</scope>
    <source>
        <strain evidence="3 4">D1-19</strain>
    </source>
</reference>
<dbReference type="RefSeq" id="WP_107751849.1">
    <property type="nucleotide sequence ID" value="NZ_QBKF01000005.1"/>
</dbReference>
<proteinExistence type="inferred from homology"/>
<sequence>MPFAAILAATDLTARSAQVPGRARTLAQAPGSRVLLVHVRPEDRKKPPAAEVEAELADIAEASGADGFRLLTGEAGPQMAALAREQAAGLIVLGLHQERRVLDLLRLTTMEKIVLAAPCPVLIAQLPPERPYRQVLLATDFSPASAEALKAAARVAPGAEFHAIHALELPLVGDREAARERAEAARAAFLATPGLPTLAERPEIVPGGVHQVLAFRHEELGADLLCLGAQSGKDPGTLGNYARDLMRAPPSDMLVAKAL</sequence>
<dbReference type="Gene3D" id="3.40.50.12370">
    <property type="match status" value="1"/>
</dbReference>